<gene>
    <name evidence="1" type="ORF">XOC_0166</name>
</gene>
<protein>
    <submittedName>
        <fullName evidence="1">Uncharacterized protein</fullName>
    </submittedName>
</protein>
<proteinExistence type="predicted"/>
<dbReference type="EMBL" id="CP003057">
    <property type="protein sequence ID" value="AEQ94419.1"/>
    <property type="molecule type" value="Genomic_DNA"/>
</dbReference>
<name>G7TJL7_XANOB</name>
<dbReference type="AlphaFoldDB" id="G7TJL7"/>
<evidence type="ECO:0000313" key="1">
    <source>
        <dbReference type="EMBL" id="AEQ94419.1"/>
    </source>
</evidence>
<accession>G7TJL7</accession>
<reference evidence="1 2" key="1">
    <citation type="journal article" date="2011" name="J. Bacteriol.">
        <title>Two new complete genome sequences offer insight into host and tissue specificity of plant pathogenic Xanthomonas spp.</title>
        <authorList>
            <person name="Bogdanove A.J."/>
            <person name="Koebnik R."/>
            <person name="Lu H."/>
            <person name="Furutani A."/>
            <person name="Angiuoli S.V."/>
            <person name="Patil P.B."/>
            <person name="Van Sluys M.A."/>
            <person name="Ryan R.P."/>
            <person name="Meyer D.F."/>
            <person name="Han S.W."/>
            <person name="Aparna G."/>
            <person name="Rajaram M."/>
            <person name="Delcher A.L."/>
            <person name="Phillippy A.M."/>
            <person name="Puiu D."/>
            <person name="Schatz M.C."/>
            <person name="Shumway M."/>
            <person name="Sommer D.D."/>
            <person name="Trapnell C."/>
            <person name="Benahmed F."/>
            <person name="Dimitrov G."/>
            <person name="Madupu R."/>
            <person name="Radune D."/>
            <person name="Sullivan S."/>
            <person name="Jha G."/>
            <person name="Ishihara H."/>
            <person name="Lee S.W."/>
            <person name="Pandey A."/>
            <person name="Sharma V."/>
            <person name="Sriariyanun M."/>
            <person name="Szurek B."/>
            <person name="Vera-Cruz C.M."/>
            <person name="Dorman K.S."/>
            <person name="Ronald P.C."/>
            <person name="Verdier V."/>
            <person name="Dow J.M."/>
            <person name="Sonti R.V."/>
            <person name="Tsuge S."/>
            <person name="Brendel V.P."/>
            <person name="Rabinowicz P.D."/>
            <person name="Leach J.E."/>
            <person name="White F.F."/>
            <person name="Salzberg S.L."/>
        </authorList>
    </citation>
    <scope>NUCLEOTIDE SEQUENCE [LARGE SCALE GENOMIC DNA]</scope>
    <source>
        <strain evidence="1 2">BLS256</strain>
    </source>
</reference>
<dbReference type="Proteomes" id="UP000008851">
    <property type="component" value="Chromosome"/>
</dbReference>
<sequence>MVLRIRVEAAACHSSTEPLQAWMAPQDAAADNALPPAG</sequence>
<dbReference type="HOGENOM" id="CLU_3334879_0_0_6"/>
<organism evidence="1 2">
    <name type="scientific">Xanthomonas oryzae pv. oryzicola (strain BLS256)</name>
    <dbReference type="NCBI Taxonomy" id="383407"/>
    <lineage>
        <taxon>Bacteria</taxon>
        <taxon>Pseudomonadati</taxon>
        <taxon>Pseudomonadota</taxon>
        <taxon>Gammaproteobacteria</taxon>
        <taxon>Lysobacterales</taxon>
        <taxon>Lysobacteraceae</taxon>
        <taxon>Xanthomonas</taxon>
    </lineage>
</organism>
<evidence type="ECO:0000313" key="2">
    <source>
        <dbReference type="Proteomes" id="UP000008851"/>
    </source>
</evidence>
<dbReference type="KEGG" id="xor:XOC_0166"/>